<keyword evidence="1" id="KW-0732">Signal</keyword>
<evidence type="ECO:0000256" key="3">
    <source>
        <dbReference type="SAM" id="Phobius"/>
    </source>
</evidence>
<evidence type="ECO:0000256" key="1">
    <source>
        <dbReference type="ARBA" id="ARBA00022729"/>
    </source>
</evidence>
<organism evidence="5 6">
    <name type="scientific">Halogeometricum rufum</name>
    <dbReference type="NCBI Taxonomy" id="553469"/>
    <lineage>
        <taxon>Archaea</taxon>
        <taxon>Methanobacteriati</taxon>
        <taxon>Methanobacteriota</taxon>
        <taxon>Stenosarchaea group</taxon>
        <taxon>Halobacteria</taxon>
        <taxon>Halobacteriales</taxon>
        <taxon>Haloferacaceae</taxon>
        <taxon>Halogeometricum</taxon>
    </lineage>
</organism>
<accession>A0A1I6GI78</accession>
<keyword evidence="3" id="KW-1133">Transmembrane helix</keyword>
<keyword evidence="3" id="KW-0472">Membrane</keyword>
<evidence type="ECO:0000313" key="6">
    <source>
        <dbReference type="Proteomes" id="UP000198531"/>
    </source>
</evidence>
<dbReference type="RefSeq" id="WP_143105112.1">
    <property type="nucleotide sequence ID" value="NZ_FOYT01000001.1"/>
</dbReference>
<feature type="transmembrane region" description="Helical" evidence="3">
    <location>
        <begin position="66"/>
        <end position="87"/>
    </location>
</feature>
<feature type="domain" description="DUF4352" evidence="4">
    <location>
        <begin position="172"/>
        <end position="283"/>
    </location>
</feature>
<proteinExistence type="predicted"/>
<dbReference type="InterPro" id="IPR029050">
    <property type="entry name" value="Immunoprotect_excell_Ig-like"/>
</dbReference>
<feature type="compositionally biased region" description="Low complexity" evidence="2">
    <location>
        <begin position="103"/>
        <end position="155"/>
    </location>
</feature>
<evidence type="ECO:0000313" key="5">
    <source>
        <dbReference type="EMBL" id="SFR41884.1"/>
    </source>
</evidence>
<dbReference type="Pfam" id="PF11611">
    <property type="entry name" value="DUF4352"/>
    <property type="match status" value="1"/>
</dbReference>
<evidence type="ECO:0000256" key="2">
    <source>
        <dbReference type="SAM" id="MobiDB-lite"/>
    </source>
</evidence>
<gene>
    <name evidence="5" type="ORF">SAMN04487947_1196</name>
</gene>
<dbReference type="Proteomes" id="UP000198531">
    <property type="component" value="Unassembled WGS sequence"/>
</dbReference>
<keyword evidence="3" id="KW-0812">Transmembrane</keyword>
<feature type="region of interest" description="Disordered" evidence="2">
    <location>
        <begin position="93"/>
        <end position="163"/>
    </location>
</feature>
<reference evidence="6" key="1">
    <citation type="submission" date="2016-10" db="EMBL/GenBank/DDBJ databases">
        <authorList>
            <person name="Varghese N."/>
            <person name="Submissions S."/>
        </authorList>
    </citation>
    <scope>NUCLEOTIDE SEQUENCE [LARGE SCALE GENOMIC DNA]</scope>
    <source>
        <strain evidence="6">CGMCC 1.7736</strain>
    </source>
</reference>
<evidence type="ECO:0000259" key="4">
    <source>
        <dbReference type="Pfam" id="PF11611"/>
    </source>
</evidence>
<dbReference type="EMBL" id="FOYT01000001">
    <property type="protein sequence ID" value="SFR41884.1"/>
    <property type="molecule type" value="Genomic_DNA"/>
</dbReference>
<sequence length="297" mass="30053">MSVADSIPGMAAGSTGRNVIVGIVYLFALPFLIALLPLTLGAIVGFNVGGVADKLSGLPGVSDGGGIVSGVAAAGFAMLLFVGLGIAMPADDTNDTQQSIEDSGATATDAGSQAAATATATQTAAPTATATATAEPTATATATPEPTPTATATPAQDLSHSVGESFTVGSGAQTIEYTVTDVSTTDRVGSDAVGEDADGQFVIIEMEMTNTGDESLDLSSRPFTLVDSQDREFEVDTMAMGYTENSIVFEQLNPGLSKTGVIVFDVNPDGEYDLHIAPAGMFSTAETHTVDLEGEIQ</sequence>
<feature type="transmembrane region" description="Helical" evidence="3">
    <location>
        <begin position="20"/>
        <end position="46"/>
    </location>
</feature>
<dbReference type="AlphaFoldDB" id="A0A1I6GI78"/>
<name>A0A1I6GI78_9EURY</name>
<keyword evidence="6" id="KW-1185">Reference proteome</keyword>
<dbReference type="OrthoDB" id="306331at2157"/>
<protein>
    <recommendedName>
        <fullName evidence="4">DUF4352 domain-containing protein</fullName>
    </recommendedName>
</protein>
<dbReference type="InterPro" id="IPR029051">
    <property type="entry name" value="DUF4352"/>
</dbReference>
<dbReference type="Gene3D" id="2.60.40.1240">
    <property type="match status" value="1"/>
</dbReference>